<name>A0ACB6SIP3_9PLEO</name>
<protein>
    <submittedName>
        <fullName evidence="1">Substrate-binding domain of hmg-CoA reductase</fullName>
    </submittedName>
</protein>
<dbReference type="EMBL" id="MU006701">
    <property type="protein sequence ID" value="KAF2633872.1"/>
    <property type="molecule type" value="Genomic_DNA"/>
</dbReference>
<evidence type="ECO:0000313" key="1">
    <source>
        <dbReference type="EMBL" id="KAF2633872.1"/>
    </source>
</evidence>
<evidence type="ECO:0000313" key="2">
    <source>
        <dbReference type="Proteomes" id="UP000799754"/>
    </source>
</evidence>
<reference evidence="1" key="1">
    <citation type="journal article" date="2020" name="Stud. Mycol.">
        <title>101 Dothideomycetes genomes: a test case for predicting lifestyles and emergence of pathogens.</title>
        <authorList>
            <person name="Haridas S."/>
            <person name="Albert R."/>
            <person name="Binder M."/>
            <person name="Bloem J."/>
            <person name="Labutti K."/>
            <person name="Salamov A."/>
            <person name="Andreopoulos B."/>
            <person name="Baker S."/>
            <person name="Barry K."/>
            <person name="Bills G."/>
            <person name="Bluhm B."/>
            <person name="Cannon C."/>
            <person name="Castanera R."/>
            <person name="Culley D."/>
            <person name="Daum C."/>
            <person name="Ezra D."/>
            <person name="Gonzalez J."/>
            <person name="Henrissat B."/>
            <person name="Kuo A."/>
            <person name="Liang C."/>
            <person name="Lipzen A."/>
            <person name="Lutzoni F."/>
            <person name="Magnuson J."/>
            <person name="Mondo S."/>
            <person name="Nolan M."/>
            <person name="Ohm R."/>
            <person name="Pangilinan J."/>
            <person name="Park H.-J."/>
            <person name="Ramirez L."/>
            <person name="Alfaro M."/>
            <person name="Sun H."/>
            <person name="Tritt A."/>
            <person name="Yoshinaga Y."/>
            <person name="Zwiers L.-H."/>
            <person name="Turgeon B."/>
            <person name="Goodwin S."/>
            <person name="Spatafora J."/>
            <person name="Crous P."/>
            <person name="Grigoriev I."/>
        </authorList>
    </citation>
    <scope>NUCLEOTIDE SEQUENCE</scope>
    <source>
        <strain evidence="1">CBS 525.71</strain>
    </source>
</reference>
<sequence>MAFRFAQRPVNSLDSAPPYDLRSHHRKPRRLHPRPSRHTMMFIACGQDAGSVAKSAWAHLSTTLNQETKNLKLSLFFPSLPVGIVGGGAIYASQKASLELLKCRGPGSKRKLAGLVTCFSMALGTSAAAAIASGGFTNAHKILARDKVDKSKL</sequence>
<proteinExistence type="predicted"/>
<organism evidence="1 2">
    <name type="scientific">Macroventuria anomochaeta</name>
    <dbReference type="NCBI Taxonomy" id="301207"/>
    <lineage>
        <taxon>Eukaryota</taxon>
        <taxon>Fungi</taxon>
        <taxon>Dikarya</taxon>
        <taxon>Ascomycota</taxon>
        <taxon>Pezizomycotina</taxon>
        <taxon>Dothideomycetes</taxon>
        <taxon>Pleosporomycetidae</taxon>
        <taxon>Pleosporales</taxon>
        <taxon>Pleosporineae</taxon>
        <taxon>Didymellaceae</taxon>
        <taxon>Macroventuria</taxon>
    </lineage>
</organism>
<comment type="caution">
    <text evidence="1">The sequence shown here is derived from an EMBL/GenBank/DDBJ whole genome shotgun (WGS) entry which is preliminary data.</text>
</comment>
<keyword evidence="2" id="KW-1185">Reference proteome</keyword>
<accession>A0ACB6SIP3</accession>
<gene>
    <name evidence="1" type="ORF">BU25DRAFT_417010</name>
</gene>
<dbReference type="Proteomes" id="UP000799754">
    <property type="component" value="Unassembled WGS sequence"/>
</dbReference>